<dbReference type="Proteomes" id="UP000176204">
    <property type="component" value="Chromosome I"/>
</dbReference>
<organism evidence="1 2">
    <name type="scientific">Akkermansia glycaniphila</name>
    <dbReference type="NCBI Taxonomy" id="1679444"/>
    <lineage>
        <taxon>Bacteria</taxon>
        <taxon>Pseudomonadati</taxon>
        <taxon>Verrucomicrobiota</taxon>
        <taxon>Verrucomicrobiia</taxon>
        <taxon>Verrucomicrobiales</taxon>
        <taxon>Akkermansiaceae</taxon>
        <taxon>Akkermansia</taxon>
    </lineage>
</organism>
<accession>A0A1C7PAP9</accession>
<dbReference type="AlphaFoldDB" id="A0A1C7PAP9"/>
<dbReference type="KEGG" id="agl:PYTT_1524"/>
<evidence type="ECO:0000313" key="2">
    <source>
        <dbReference type="Proteomes" id="UP000176204"/>
    </source>
</evidence>
<gene>
    <name evidence="1" type="ORF">PYTT_1524</name>
</gene>
<keyword evidence="2" id="KW-1185">Reference proteome</keyword>
<protein>
    <submittedName>
        <fullName evidence="1">Uncharacterized protein</fullName>
    </submittedName>
</protein>
<reference evidence="2" key="1">
    <citation type="submission" date="2016-09" db="EMBL/GenBank/DDBJ databases">
        <authorList>
            <person name="Koehorst J."/>
        </authorList>
    </citation>
    <scope>NUCLEOTIDE SEQUENCE [LARGE SCALE GENOMIC DNA]</scope>
</reference>
<name>A0A1C7PAP9_9BACT</name>
<dbReference type="PATRIC" id="fig|1679444.3.peg.1175"/>
<proteinExistence type="predicted"/>
<sequence length="89" mass="9676">MTIDGAIIKEQGVTFAIVIVKQSAMSTTHAADETREALQAQIADFAGIPLILASQDSRGAFSYQGKPDIVRFLASISASRIPWKRYTYA</sequence>
<dbReference type="EMBL" id="LT629973">
    <property type="protein sequence ID" value="SEH89573.1"/>
    <property type="molecule type" value="Genomic_DNA"/>
</dbReference>
<evidence type="ECO:0000313" key="1">
    <source>
        <dbReference type="EMBL" id="SEH89573.1"/>
    </source>
</evidence>